<evidence type="ECO:0000256" key="3">
    <source>
        <dbReference type="ARBA" id="ARBA00001936"/>
    </source>
</evidence>
<dbReference type="AlphaFoldDB" id="A0A8K0A4V2"/>
<evidence type="ECO:0000256" key="7">
    <source>
        <dbReference type="ARBA" id="ARBA00013227"/>
    </source>
</evidence>
<evidence type="ECO:0000256" key="5">
    <source>
        <dbReference type="ARBA" id="ARBA00004496"/>
    </source>
</evidence>
<evidence type="ECO:0000256" key="11">
    <source>
        <dbReference type="ARBA" id="ARBA00022801"/>
    </source>
</evidence>
<comment type="similarity">
    <text evidence="6">Belongs to the SMP-30/CGR1 family.</text>
</comment>
<evidence type="ECO:0000256" key="2">
    <source>
        <dbReference type="ARBA" id="ARBA00001913"/>
    </source>
</evidence>
<evidence type="ECO:0000256" key="14">
    <source>
        <dbReference type="PIRSR" id="PIRSR605511-1"/>
    </source>
</evidence>
<keyword evidence="9" id="KW-0963">Cytoplasm</keyword>
<dbReference type="Gene3D" id="2.120.10.30">
    <property type="entry name" value="TolB, C-terminal domain"/>
    <property type="match status" value="1"/>
</dbReference>
<feature type="binding site" evidence="15">
    <location>
        <position position="15"/>
    </location>
    <ligand>
        <name>a divalent metal cation</name>
        <dbReference type="ChEBI" id="CHEBI:60240"/>
    </ligand>
</feature>
<evidence type="ECO:0000256" key="12">
    <source>
        <dbReference type="ARBA" id="ARBA00022837"/>
    </source>
</evidence>
<name>A0A8K0A4V2_BRALA</name>
<evidence type="ECO:0000256" key="1">
    <source>
        <dbReference type="ARBA" id="ARBA00001589"/>
    </source>
</evidence>
<dbReference type="Proteomes" id="UP000838412">
    <property type="component" value="Chromosome 6"/>
</dbReference>
<feature type="domain" description="SMP-30/Gluconolactonase/LRE-like region" evidence="16">
    <location>
        <begin position="14"/>
        <end position="260"/>
    </location>
</feature>
<dbReference type="SUPFAM" id="SSF63829">
    <property type="entry name" value="Calcium-dependent phosphotriesterase"/>
    <property type="match status" value="1"/>
</dbReference>
<dbReference type="PANTHER" id="PTHR10907">
    <property type="entry name" value="REGUCALCIN"/>
    <property type="match status" value="1"/>
</dbReference>
<protein>
    <recommendedName>
        <fullName evidence="8">Regucalcin</fullName>
        <ecNumber evidence="7">3.1.1.17</ecNumber>
    </recommendedName>
    <alternativeName>
        <fullName evidence="13">Gluconolactonase</fullName>
    </alternativeName>
</protein>
<evidence type="ECO:0000256" key="8">
    <source>
        <dbReference type="ARBA" id="ARBA00016808"/>
    </source>
</evidence>
<evidence type="ECO:0000313" key="18">
    <source>
        <dbReference type="Proteomes" id="UP000838412"/>
    </source>
</evidence>
<feature type="active site" description="Proton donor/acceptor" evidence="14">
    <location>
        <position position="201"/>
    </location>
</feature>
<dbReference type="GO" id="GO:0005737">
    <property type="term" value="C:cytoplasm"/>
    <property type="evidence" value="ECO:0007669"/>
    <property type="project" value="UniProtKB-SubCell"/>
</dbReference>
<comment type="cofactor">
    <cofactor evidence="2">
        <name>Ca(2+)</name>
        <dbReference type="ChEBI" id="CHEBI:29108"/>
    </cofactor>
</comment>
<evidence type="ECO:0000256" key="6">
    <source>
        <dbReference type="ARBA" id="ARBA00008853"/>
    </source>
</evidence>
<evidence type="ECO:0000256" key="15">
    <source>
        <dbReference type="PIRSR" id="PIRSR605511-2"/>
    </source>
</evidence>
<dbReference type="InterPro" id="IPR008367">
    <property type="entry name" value="Regucalcin"/>
</dbReference>
<dbReference type="Pfam" id="PF08450">
    <property type="entry name" value="SGL"/>
    <property type="match status" value="1"/>
</dbReference>
<comment type="catalytic activity">
    <reaction evidence="1">
        <text>D-glucono-1,5-lactone + H2O = D-gluconate + H(+)</text>
        <dbReference type="Rhea" id="RHEA:10440"/>
        <dbReference type="ChEBI" id="CHEBI:15377"/>
        <dbReference type="ChEBI" id="CHEBI:15378"/>
        <dbReference type="ChEBI" id="CHEBI:16217"/>
        <dbReference type="ChEBI" id="CHEBI:18391"/>
        <dbReference type="EC" id="3.1.1.17"/>
    </reaction>
</comment>
<dbReference type="EMBL" id="OV696691">
    <property type="protein sequence ID" value="CAH1267854.1"/>
    <property type="molecule type" value="Genomic_DNA"/>
</dbReference>
<comment type="cofactor">
    <cofactor evidence="3">
        <name>Mn(2+)</name>
        <dbReference type="ChEBI" id="CHEBI:29035"/>
    </cofactor>
</comment>
<gene>
    <name evidence="17" type="primary">RGN</name>
    <name evidence="17" type="ORF">BLAG_LOCUS21025</name>
</gene>
<dbReference type="PRINTS" id="PR01791">
    <property type="entry name" value="REGUCALCIN"/>
</dbReference>
<feature type="binding site" evidence="15">
    <location>
        <position position="118"/>
    </location>
    <ligand>
        <name>substrate</name>
    </ligand>
</feature>
<dbReference type="PRINTS" id="PR01790">
    <property type="entry name" value="SMP30FAMILY"/>
</dbReference>
<keyword evidence="15" id="KW-0862">Zinc</keyword>
<comment type="cofactor">
    <cofactor evidence="4">
        <name>Mg(2+)</name>
        <dbReference type="ChEBI" id="CHEBI:18420"/>
    </cofactor>
</comment>
<evidence type="ECO:0000256" key="9">
    <source>
        <dbReference type="ARBA" id="ARBA00022490"/>
    </source>
</evidence>
<evidence type="ECO:0000313" key="17">
    <source>
        <dbReference type="EMBL" id="CAH1267854.1"/>
    </source>
</evidence>
<accession>A0A8K0A4V2</accession>
<feature type="binding site" evidence="15">
    <location>
        <position position="201"/>
    </location>
    <ligand>
        <name>a divalent metal cation</name>
        <dbReference type="ChEBI" id="CHEBI:60240"/>
    </ligand>
</feature>
<proteinExistence type="inferred from homology"/>
<evidence type="ECO:0000256" key="4">
    <source>
        <dbReference type="ARBA" id="ARBA00001946"/>
    </source>
</evidence>
<keyword evidence="18" id="KW-1185">Reference proteome</keyword>
<sequence length="296" mass="32068">MSVTVAIAEPGQHTEGPHWDHRTNTLLYVDLLDPCVCRWDPVTGERDKLKIDRSPGCVVPRESGGVVVAAGTKFASLDFRTRQLTTLAEVNHDKPTNIFNDGKCDAAGRFWSGTMGKDSAFGKFEFGAGSLFCLHPDRSVTKAFGGVSISNGLAWSPDSTVMYYIDSLLFSVDAFDYDLSTGTPTKRRKVFTFDPATSVPDGMTIDTDGNLWIALLNSGQVVQVDPNTGTQLRAVKFPTDRVTSCCFGGPNLGVLYVTSTRVNMSPDQTLQQPLSGCVFQVTGLGAKGRPGMYYRG</sequence>
<dbReference type="OrthoDB" id="423498at2759"/>
<dbReference type="GO" id="GO:0019853">
    <property type="term" value="P:L-ascorbic acid biosynthetic process"/>
    <property type="evidence" value="ECO:0007669"/>
    <property type="project" value="TreeGrafter"/>
</dbReference>
<dbReference type="EC" id="3.1.1.17" evidence="7"/>
<feature type="binding site" evidence="15">
    <location>
        <position position="151"/>
    </location>
    <ligand>
        <name>a divalent metal cation</name>
        <dbReference type="ChEBI" id="CHEBI:60240"/>
    </ligand>
</feature>
<dbReference type="FunFam" id="2.120.10.30:FF:000027">
    <property type="entry name" value="Regucalcin homologue"/>
    <property type="match status" value="1"/>
</dbReference>
<evidence type="ECO:0000256" key="13">
    <source>
        <dbReference type="ARBA" id="ARBA00032464"/>
    </source>
</evidence>
<keyword evidence="11" id="KW-0378">Hydrolase</keyword>
<dbReference type="GO" id="GO:0004341">
    <property type="term" value="F:gluconolactonase activity"/>
    <property type="evidence" value="ECO:0007669"/>
    <property type="project" value="UniProtKB-EC"/>
</dbReference>
<comment type="subcellular location">
    <subcellularLocation>
        <location evidence="5">Cytoplasm</location>
    </subcellularLocation>
</comment>
<keyword evidence="10 15" id="KW-0479">Metal-binding</keyword>
<dbReference type="PANTHER" id="PTHR10907:SF47">
    <property type="entry name" value="REGUCALCIN"/>
    <property type="match status" value="1"/>
</dbReference>
<keyword evidence="12" id="KW-0106">Calcium</keyword>
<dbReference type="InterPro" id="IPR005511">
    <property type="entry name" value="SMP-30"/>
</dbReference>
<comment type="cofactor">
    <cofactor evidence="15">
        <name>Zn(2+)</name>
        <dbReference type="ChEBI" id="CHEBI:29105"/>
    </cofactor>
    <text evidence="15">Binds 1 divalent metal cation per subunit.</text>
</comment>
<organism evidence="17 18">
    <name type="scientific">Branchiostoma lanceolatum</name>
    <name type="common">Common lancelet</name>
    <name type="synonym">Amphioxus lanceolatum</name>
    <dbReference type="NCBI Taxonomy" id="7740"/>
    <lineage>
        <taxon>Eukaryota</taxon>
        <taxon>Metazoa</taxon>
        <taxon>Chordata</taxon>
        <taxon>Cephalochordata</taxon>
        <taxon>Leptocardii</taxon>
        <taxon>Amphioxiformes</taxon>
        <taxon>Branchiostomatidae</taxon>
        <taxon>Branchiostoma</taxon>
    </lineage>
</organism>
<dbReference type="InterPro" id="IPR013658">
    <property type="entry name" value="SGL"/>
</dbReference>
<feature type="binding site" evidence="15">
    <location>
        <position position="100"/>
    </location>
    <ligand>
        <name>substrate</name>
    </ligand>
</feature>
<reference evidence="17" key="1">
    <citation type="submission" date="2022-01" db="EMBL/GenBank/DDBJ databases">
        <authorList>
            <person name="Braso-Vives M."/>
        </authorList>
    </citation>
    <scope>NUCLEOTIDE SEQUENCE</scope>
</reference>
<dbReference type="GO" id="GO:0005509">
    <property type="term" value="F:calcium ion binding"/>
    <property type="evidence" value="ECO:0007669"/>
    <property type="project" value="InterPro"/>
</dbReference>
<evidence type="ECO:0000256" key="10">
    <source>
        <dbReference type="ARBA" id="ARBA00022723"/>
    </source>
</evidence>
<dbReference type="GO" id="GO:0030234">
    <property type="term" value="F:enzyme regulator activity"/>
    <property type="evidence" value="ECO:0007669"/>
    <property type="project" value="InterPro"/>
</dbReference>
<evidence type="ECO:0000259" key="16">
    <source>
        <dbReference type="Pfam" id="PF08450"/>
    </source>
</evidence>
<dbReference type="InterPro" id="IPR011042">
    <property type="entry name" value="6-blade_b-propeller_TolB-like"/>
</dbReference>